<reference evidence="2 3" key="1">
    <citation type="submission" date="2022-05" db="EMBL/GenBank/DDBJ databases">
        <authorList>
            <consortium name="Genoscope - CEA"/>
            <person name="William W."/>
        </authorList>
    </citation>
    <scope>NUCLEOTIDE SEQUENCE [LARGE SCALE GENOMIC DNA]</scope>
</reference>
<dbReference type="Proteomes" id="UP001159428">
    <property type="component" value="Unassembled WGS sequence"/>
</dbReference>
<accession>A0AAU9XZ76</accession>
<gene>
    <name evidence="2" type="ORF">PMEA_00033922</name>
</gene>
<evidence type="ECO:0000256" key="1">
    <source>
        <dbReference type="SAM" id="MobiDB-lite"/>
    </source>
</evidence>
<evidence type="ECO:0000313" key="2">
    <source>
        <dbReference type="EMBL" id="CAH3161772.1"/>
    </source>
</evidence>
<dbReference type="EMBL" id="CALNXJ010000081">
    <property type="protein sequence ID" value="CAH3161772.1"/>
    <property type="molecule type" value="Genomic_DNA"/>
</dbReference>
<protein>
    <submittedName>
        <fullName evidence="2">Uncharacterized protein</fullName>
    </submittedName>
</protein>
<comment type="caution">
    <text evidence="2">The sequence shown here is derived from an EMBL/GenBank/DDBJ whole genome shotgun (WGS) entry which is preliminary data.</text>
</comment>
<name>A0AAU9XZ76_9CNID</name>
<sequence length="101" mass="11020">MKPNKLDSIFPAAKHVIIETKARDTFSIVNVDTGTTLIRSAKFLKYGPSKHIGDDIDVDTGAKTDESDGSSATLSKLPSPLIRLWSKPPRVTRLSPQDQEG</sequence>
<proteinExistence type="predicted"/>
<dbReference type="AlphaFoldDB" id="A0AAU9XZ76"/>
<organism evidence="2 3">
    <name type="scientific">Pocillopora meandrina</name>
    <dbReference type="NCBI Taxonomy" id="46732"/>
    <lineage>
        <taxon>Eukaryota</taxon>
        <taxon>Metazoa</taxon>
        <taxon>Cnidaria</taxon>
        <taxon>Anthozoa</taxon>
        <taxon>Hexacorallia</taxon>
        <taxon>Scleractinia</taxon>
        <taxon>Astrocoeniina</taxon>
        <taxon>Pocilloporidae</taxon>
        <taxon>Pocillopora</taxon>
    </lineage>
</organism>
<keyword evidence="3" id="KW-1185">Reference proteome</keyword>
<feature type="region of interest" description="Disordered" evidence="1">
    <location>
        <begin position="48"/>
        <end position="75"/>
    </location>
</feature>
<evidence type="ECO:0000313" key="3">
    <source>
        <dbReference type="Proteomes" id="UP001159428"/>
    </source>
</evidence>